<dbReference type="OrthoDB" id="7839592at2"/>
<comment type="caution">
    <text evidence="2">The sequence shown here is derived from an EMBL/GenBank/DDBJ whole genome shotgun (WGS) entry which is preliminary data.</text>
</comment>
<gene>
    <name evidence="2" type="ORF">EV378_5554</name>
</gene>
<dbReference type="EMBL" id="SMFZ01000002">
    <property type="protein sequence ID" value="TCK21566.1"/>
    <property type="molecule type" value="Genomic_DNA"/>
</dbReference>
<proteinExistence type="predicted"/>
<organism evidence="2 3">
    <name type="scientific">Pseudonocardia endophytica</name>
    <dbReference type="NCBI Taxonomy" id="401976"/>
    <lineage>
        <taxon>Bacteria</taxon>
        <taxon>Bacillati</taxon>
        <taxon>Actinomycetota</taxon>
        <taxon>Actinomycetes</taxon>
        <taxon>Pseudonocardiales</taxon>
        <taxon>Pseudonocardiaceae</taxon>
        <taxon>Pseudonocardia</taxon>
    </lineage>
</organism>
<name>A0A4V2PHP8_PSEEN</name>
<dbReference type="InterPro" id="IPR025349">
    <property type="entry name" value="DUF4253"/>
</dbReference>
<accession>A0A4V2PHP8</accession>
<reference evidence="2 3" key="1">
    <citation type="submission" date="2019-03" db="EMBL/GenBank/DDBJ databases">
        <title>Sequencing the genomes of 1000 actinobacteria strains.</title>
        <authorList>
            <person name="Klenk H.-P."/>
        </authorList>
    </citation>
    <scope>NUCLEOTIDE SEQUENCE [LARGE SCALE GENOMIC DNA]</scope>
    <source>
        <strain evidence="2 3">DSM 44969</strain>
    </source>
</reference>
<evidence type="ECO:0000259" key="1">
    <source>
        <dbReference type="Pfam" id="PF14062"/>
    </source>
</evidence>
<dbReference type="Proteomes" id="UP000295560">
    <property type="component" value="Unassembled WGS sequence"/>
</dbReference>
<dbReference type="AlphaFoldDB" id="A0A4V2PHP8"/>
<feature type="domain" description="DUF4253" evidence="1">
    <location>
        <begin position="121"/>
        <end position="233"/>
    </location>
</feature>
<evidence type="ECO:0000313" key="2">
    <source>
        <dbReference type="EMBL" id="TCK21566.1"/>
    </source>
</evidence>
<keyword evidence="3" id="KW-1185">Reference proteome</keyword>
<dbReference type="RefSeq" id="WP_132430301.1">
    <property type="nucleotide sequence ID" value="NZ_SMFZ01000002.1"/>
</dbReference>
<sequence length="233" mass="25855">MTQTTTDHDEVDPARYGPLLRDARRTGRCPVLLGSGALEMAGVLEQPDDVIAAIDRTDAEEVLAGWWPGSACLPECPCGERLPAELPPDPLGDTYPDLSRSPETLDDAVDLLGEPGPLATLTVVDATRPADTPAVLGWAGFCNYHPYQDHVRLSAVLRRWEDRYGALLVHIDRSRLHLSVAHPPTTDAACRRVAAEHFAFCPDQQDPQNGDFFTLSRYAEMLRGTRSWHFWWD</sequence>
<evidence type="ECO:0000313" key="3">
    <source>
        <dbReference type="Proteomes" id="UP000295560"/>
    </source>
</evidence>
<protein>
    <submittedName>
        <fullName evidence="2">Uncharacterized protein DUF4253</fullName>
    </submittedName>
</protein>
<dbReference type="Pfam" id="PF14062">
    <property type="entry name" value="DUF4253"/>
    <property type="match status" value="1"/>
</dbReference>